<reference evidence="2" key="1">
    <citation type="submission" date="2016-06" db="EMBL/GenBank/DDBJ databases">
        <authorList>
            <person name="Rodrigo-Torres L."/>
            <person name="Arahal R.D."/>
            <person name="Lucena T."/>
        </authorList>
    </citation>
    <scope>NUCLEOTIDE SEQUENCE [LARGE SCALE GENOMIC DNA]</scope>
    <source>
        <strain evidence="2">CECT8203</strain>
    </source>
</reference>
<dbReference type="EMBL" id="OANU01000002">
    <property type="protein sequence ID" value="SNX45257.1"/>
    <property type="molecule type" value="Genomic_DNA"/>
</dbReference>
<dbReference type="Proteomes" id="UP000219336">
    <property type="component" value="Unassembled WGS sequence"/>
</dbReference>
<dbReference type="OrthoDB" id="5817318at2"/>
<evidence type="ECO:0000313" key="2">
    <source>
        <dbReference type="Proteomes" id="UP000219336"/>
    </source>
</evidence>
<name>A0A240E943_9VIBR</name>
<accession>A0A240E943</accession>
<dbReference type="AlphaFoldDB" id="A0A240E943"/>
<dbReference type="RefSeq" id="WP_096992001.1">
    <property type="nucleotide sequence ID" value="NZ_JBHSII010000001.1"/>
</dbReference>
<keyword evidence="2" id="KW-1185">Reference proteome</keyword>
<evidence type="ECO:0000313" key="1">
    <source>
        <dbReference type="EMBL" id="SNX45257.1"/>
    </source>
</evidence>
<protein>
    <submittedName>
        <fullName evidence="1">Uncharacterized protein</fullName>
    </submittedName>
</protein>
<organism evidence="1 2">
    <name type="scientific">Vibrio thalassae</name>
    <dbReference type="NCBI Taxonomy" id="1243014"/>
    <lineage>
        <taxon>Bacteria</taxon>
        <taxon>Pseudomonadati</taxon>
        <taxon>Pseudomonadota</taxon>
        <taxon>Gammaproteobacteria</taxon>
        <taxon>Vibrionales</taxon>
        <taxon>Vibrionaceae</taxon>
        <taxon>Vibrio</taxon>
    </lineage>
</organism>
<sequence length="63" mass="7102">MEIKDVVKGMWVASRHGAGRVLVVDELSQSVLVEPIGSEEQWALSVDEVEEELQLHNGCDKYY</sequence>
<proteinExistence type="predicted"/>
<gene>
    <name evidence="1" type="ORF">VTH8203_00252</name>
</gene>